<dbReference type="SUPFAM" id="SSF56300">
    <property type="entry name" value="Metallo-dependent phosphatases"/>
    <property type="match status" value="1"/>
</dbReference>
<dbReference type="EMBL" id="RZGR01000022">
    <property type="protein sequence ID" value="RUQ85049.1"/>
    <property type="molecule type" value="Genomic_DNA"/>
</dbReference>
<dbReference type="CDD" id="cd07422">
    <property type="entry name" value="MPP_ApaH"/>
    <property type="match status" value="1"/>
</dbReference>
<dbReference type="EC" id="3.6.1.41" evidence="5"/>
<comment type="function">
    <text evidence="1 5">Hydrolyzes diadenosine 5',5'''-P1,P4-tetraphosphate to yield ADP.</text>
</comment>
<feature type="domain" description="Calcineurin-like phosphoesterase" evidence="6">
    <location>
        <begin position="5"/>
        <end position="162"/>
    </location>
</feature>
<organism evidence="7 8">
    <name type="scientific">Legionella septentrionalis</name>
    <dbReference type="NCBI Taxonomy" id="2498109"/>
    <lineage>
        <taxon>Bacteria</taxon>
        <taxon>Pseudomonadati</taxon>
        <taxon>Pseudomonadota</taxon>
        <taxon>Gammaproteobacteria</taxon>
        <taxon>Legionellales</taxon>
        <taxon>Legionellaceae</taxon>
        <taxon>Legionella</taxon>
    </lineage>
</organism>
<dbReference type="PANTHER" id="PTHR40942:SF4">
    <property type="entry name" value="CYTOCHROME C5"/>
    <property type="match status" value="1"/>
</dbReference>
<dbReference type="NCBIfam" id="TIGR00668">
    <property type="entry name" value="apaH"/>
    <property type="match status" value="1"/>
</dbReference>
<reference evidence="7 8" key="1">
    <citation type="submission" date="2018-12" db="EMBL/GenBank/DDBJ databases">
        <title>Legionella sp,whole genome shotgun sequence.</title>
        <authorList>
            <person name="Wu H."/>
        </authorList>
    </citation>
    <scope>NUCLEOTIDE SEQUENCE [LARGE SCALE GENOMIC DNA]</scope>
    <source>
        <strain evidence="8">km714</strain>
    </source>
</reference>
<evidence type="ECO:0000256" key="3">
    <source>
        <dbReference type="ARBA" id="ARBA00022801"/>
    </source>
</evidence>
<evidence type="ECO:0000256" key="2">
    <source>
        <dbReference type="ARBA" id="ARBA00005419"/>
    </source>
</evidence>
<dbReference type="HAMAP" id="MF_00199">
    <property type="entry name" value="ApaH"/>
    <property type="match status" value="1"/>
</dbReference>
<dbReference type="RefSeq" id="WP_127111372.1">
    <property type="nucleotide sequence ID" value="NZ_RZGR01000022.1"/>
</dbReference>
<dbReference type="NCBIfam" id="NF001204">
    <property type="entry name" value="PRK00166.1"/>
    <property type="match status" value="1"/>
</dbReference>
<dbReference type="InterPro" id="IPR029052">
    <property type="entry name" value="Metallo-depent_PP-like"/>
</dbReference>
<evidence type="ECO:0000256" key="1">
    <source>
        <dbReference type="ARBA" id="ARBA00003413"/>
    </source>
</evidence>
<gene>
    <name evidence="5" type="primary">apaH</name>
    <name evidence="7" type="ORF">EKM59_07725</name>
</gene>
<keyword evidence="3 5" id="KW-0378">Hydrolase</keyword>
<evidence type="ECO:0000313" key="7">
    <source>
        <dbReference type="EMBL" id="RUQ85049.1"/>
    </source>
</evidence>
<evidence type="ECO:0000259" key="6">
    <source>
        <dbReference type="Pfam" id="PF00149"/>
    </source>
</evidence>
<dbReference type="PIRSF" id="PIRSF000903">
    <property type="entry name" value="B5n-ttraPtase_sm"/>
    <property type="match status" value="1"/>
</dbReference>
<name>A0A3S0WRA3_9GAMM</name>
<evidence type="ECO:0000256" key="4">
    <source>
        <dbReference type="ARBA" id="ARBA00049417"/>
    </source>
</evidence>
<dbReference type="AlphaFoldDB" id="A0A3S0WRA3"/>
<proteinExistence type="inferred from homology"/>
<dbReference type="Pfam" id="PF00149">
    <property type="entry name" value="Metallophos"/>
    <property type="match status" value="1"/>
</dbReference>
<evidence type="ECO:0000256" key="5">
    <source>
        <dbReference type="HAMAP-Rule" id="MF_00199"/>
    </source>
</evidence>
<comment type="similarity">
    <text evidence="2 5">Belongs to the Ap4A hydrolase family.</text>
</comment>
<accession>A0A3S0WRA3</accession>
<dbReference type="Gene3D" id="3.60.21.10">
    <property type="match status" value="1"/>
</dbReference>
<dbReference type="GO" id="GO:0008803">
    <property type="term" value="F:bis(5'-nucleosyl)-tetraphosphatase (symmetrical) activity"/>
    <property type="evidence" value="ECO:0007669"/>
    <property type="project" value="UniProtKB-UniRule"/>
</dbReference>
<protein>
    <recommendedName>
        <fullName evidence="5">Bis(5'-nucleosyl)-tetraphosphatase, symmetrical</fullName>
        <ecNumber evidence="5">3.6.1.41</ecNumber>
    </recommendedName>
    <alternativeName>
        <fullName evidence="5">Ap4A hydrolase</fullName>
    </alternativeName>
    <alternativeName>
        <fullName evidence="5">Diadenosine 5',5'''-P1,P4-tetraphosphate pyrophosphohydrolase</fullName>
    </alternativeName>
    <alternativeName>
        <fullName evidence="5">Diadenosine tetraphosphatase</fullName>
    </alternativeName>
</protein>
<dbReference type="InterPro" id="IPR004617">
    <property type="entry name" value="ApaH"/>
</dbReference>
<dbReference type="Proteomes" id="UP000288012">
    <property type="component" value="Unassembled WGS sequence"/>
</dbReference>
<keyword evidence="8" id="KW-1185">Reference proteome</keyword>
<comment type="caution">
    <text evidence="7">The sequence shown here is derived from an EMBL/GenBank/DDBJ whole genome shotgun (WGS) entry which is preliminary data.</text>
</comment>
<dbReference type="InterPro" id="IPR004843">
    <property type="entry name" value="Calcineurin-like_PHP"/>
</dbReference>
<comment type="catalytic activity">
    <reaction evidence="4 5">
        <text>P(1),P(4)-bis(5'-adenosyl) tetraphosphate + H2O = 2 ADP + 2 H(+)</text>
        <dbReference type="Rhea" id="RHEA:24252"/>
        <dbReference type="ChEBI" id="CHEBI:15377"/>
        <dbReference type="ChEBI" id="CHEBI:15378"/>
        <dbReference type="ChEBI" id="CHEBI:58141"/>
        <dbReference type="ChEBI" id="CHEBI:456216"/>
        <dbReference type="EC" id="3.6.1.41"/>
    </reaction>
</comment>
<dbReference type="PANTHER" id="PTHR40942">
    <property type="match status" value="1"/>
</dbReference>
<sequence length="272" mass="31191">MVDYAIGDVQGCYGPLQNLLEHIQFNERVDRLWFVGDLVNRGPQSLQVLRFVKQLPLPPRITLGNHDLHLLSRLFFNNERRNTDDTIQDILTAADGEELGHWLRKQSILIHDEALNIVMVHAGIAPLWTLAEAKTYALELENMLHGGRYCEFLQHMYGNEPKRWQPSLTGMERLRAICNYFTRMRFCDAKGALVLNYKGTLEDAPSHLFPWYEVPERPEIAAEIVFGHWAALQGKSSHPNIHAIDTGCLWGGRLTALRLQDRRRFSVPGLKS</sequence>
<evidence type="ECO:0000313" key="8">
    <source>
        <dbReference type="Proteomes" id="UP000288012"/>
    </source>
</evidence>